<reference evidence="2" key="2">
    <citation type="submission" date="2020-05" db="UniProtKB">
        <authorList>
            <consortium name="EnsemblMetazoa"/>
        </authorList>
    </citation>
    <scope>IDENTIFICATION</scope>
    <source>
        <strain evidence="2">IAEA</strain>
    </source>
</reference>
<evidence type="ECO:0000313" key="3">
    <source>
        <dbReference type="Proteomes" id="UP000092445"/>
    </source>
</evidence>
<keyword evidence="1" id="KW-0812">Transmembrane</keyword>
<proteinExistence type="predicted"/>
<dbReference type="EnsemblMetazoa" id="GPAI039912-RA">
    <property type="protein sequence ID" value="GPAI039912-PA"/>
    <property type="gene ID" value="GPAI039912"/>
</dbReference>
<dbReference type="AlphaFoldDB" id="A0A1B0AB53"/>
<keyword evidence="3" id="KW-1185">Reference proteome</keyword>
<dbReference type="VEuPathDB" id="VectorBase:GPAI039912"/>
<feature type="transmembrane region" description="Helical" evidence="1">
    <location>
        <begin position="146"/>
        <end position="166"/>
    </location>
</feature>
<evidence type="ECO:0000256" key="1">
    <source>
        <dbReference type="SAM" id="Phobius"/>
    </source>
</evidence>
<protein>
    <submittedName>
        <fullName evidence="2">Uncharacterized protein</fullName>
    </submittedName>
</protein>
<keyword evidence="1" id="KW-1133">Transmembrane helix</keyword>
<organism evidence="2 3">
    <name type="scientific">Glossina pallidipes</name>
    <name type="common">Tsetse fly</name>
    <dbReference type="NCBI Taxonomy" id="7398"/>
    <lineage>
        <taxon>Eukaryota</taxon>
        <taxon>Metazoa</taxon>
        <taxon>Ecdysozoa</taxon>
        <taxon>Arthropoda</taxon>
        <taxon>Hexapoda</taxon>
        <taxon>Insecta</taxon>
        <taxon>Pterygota</taxon>
        <taxon>Neoptera</taxon>
        <taxon>Endopterygota</taxon>
        <taxon>Diptera</taxon>
        <taxon>Brachycera</taxon>
        <taxon>Muscomorpha</taxon>
        <taxon>Hippoboscoidea</taxon>
        <taxon>Glossinidae</taxon>
        <taxon>Glossina</taxon>
    </lineage>
</organism>
<name>A0A1B0AB53_GLOPL</name>
<reference evidence="3" key="1">
    <citation type="submission" date="2014-03" db="EMBL/GenBank/DDBJ databases">
        <authorList>
            <person name="Aksoy S."/>
            <person name="Warren W."/>
            <person name="Wilson R.K."/>
        </authorList>
    </citation>
    <scope>NUCLEOTIDE SEQUENCE [LARGE SCALE GENOMIC DNA]</scope>
    <source>
        <strain evidence="3">IAEA</strain>
    </source>
</reference>
<keyword evidence="1" id="KW-0472">Membrane</keyword>
<dbReference type="STRING" id="7398.A0A1B0AB53"/>
<evidence type="ECO:0000313" key="2">
    <source>
        <dbReference type="EnsemblMetazoa" id="GPAI039912-PA"/>
    </source>
</evidence>
<dbReference type="Proteomes" id="UP000092445">
    <property type="component" value="Unassembled WGS sequence"/>
</dbReference>
<sequence length="190" mass="21595">MTHDQFKREVNSNKKSLTASKEELIALRSNQTTTYEGILSDVANGPNPAANRLELYSNRLVLNRAGKFFYPLISLAKNHYKHFLGGFAYHNLRQTNVFEYTVIDISKLSPFYLKVKEISLPNASSSLSDCLAMLGKEDNLHSCRRVLAQVTNVLLALIYLFNIVAIQTRSTTNIMLECMYQIFSYLDIDS</sequence>
<accession>A0A1B0AB53</accession>